<dbReference type="NCBIfam" id="TIGR01780">
    <property type="entry name" value="SSADH"/>
    <property type="match status" value="1"/>
</dbReference>
<dbReference type="InterPro" id="IPR050740">
    <property type="entry name" value="Aldehyde_DH_Superfamily"/>
</dbReference>
<dbReference type="Gene3D" id="3.40.605.10">
    <property type="entry name" value="Aldehyde Dehydrogenase, Chain A, domain 1"/>
    <property type="match status" value="1"/>
</dbReference>
<dbReference type="PROSITE" id="PS00070">
    <property type="entry name" value="ALDEHYDE_DEHYDR_CYS"/>
    <property type="match status" value="1"/>
</dbReference>
<evidence type="ECO:0000256" key="4">
    <source>
        <dbReference type="RuleBase" id="RU003345"/>
    </source>
</evidence>
<feature type="domain" description="Aldehyde dehydrogenase" evidence="5">
    <location>
        <begin position="35"/>
        <end position="493"/>
    </location>
</feature>
<dbReference type="Gene3D" id="3.40.309.10">
    <property type="entry name" value="Aldehyde Dehydrogenase, Chain A, domain 2"/>
    <property type="match status" value="1"/>
</dbReference>
<dbReference type="AlphaFoldDB" id="A0A828SJ15"/>
<dbReference type="PROSITE" id="PS00687">
    <property type="entry name" value="ALDEHYDE_DEHYDR_GLU"/>
    <property type="match status" value="1"/>
</dbReference>
<accession>A0A828SJ15</accession>
<evidence type="ECO:0000259" key="5">
    <source>
        <dbReference type="Pfam" id="PF00171"/>
    </source>
</evidence>
<proteinExistence type="inferred from homology"/>
<dbReference type="Pfam" id="PF00171">
    <property type="entry name" value="Aldedh"/>
    <property type="match status" value="1"/>
</dbReference>
<dbReference type="InterPro" id="IPR029510">
    <property type="entry name" value="Ald_DH_CS_GLU"/>
</dbReference>
<evidence type="ECO:0000256" key="1">
    <source>
        <dbReference type="ARBA" id="ARBA00009986"/>
    </source>
</evidence>
<evidence type="ECO:0000313" key="7">
    <source>
        <dbReference type="Proteomes" id="UP000003204"/>
    </source>
</evidence>
<dbReference type="GO" id="GO:0009450">
    <property type="term" value="P:gamma-aminobutyric acid catabolic process"/>
    <property type="evidence" value="ECO:0007669"/>
    <property type="project" value="InterPro"/>
</dbReference>
<dbReference type="CDD" id="cd07103">
    <property type="entry name" value="ALDH_F5_SSADH_GabD"/>
    <property type="match status" value="1"/>
</dbReference>
<dbReference type="InterPro" id="IPR016162">
    <property type="entry name" value="Ald_DH_N"/>
</dbReference>
<dbReference type="InterPro" id="IPR015590">
    <property type="entry name" value="Aldehyde_DH_dom"/>
</dbReference>
<protein>
    <submittedName>
        <fullName evidence="6">Succinate-semialdehyde dehydrogenase</fullName>
    </submittedName>
</protein>
<dbReference type="InterPro" id="IPR016163">
    <property type="entry name" value="Ald_DH_C"/>
</dbReference>
<dbReference type="EMBL" id="ACYS02000205">
    <property type="protein sequence ID" value="EGJ66442.1"/>
    <property type="molecule type" value="Genomic_DNA"/>
</dbReference>
<comment type="caution">
    <text evidence="6">The sequence shown here is derived from an EMBL/GenBank/DDBJ whole genome shotgun (WGS) entry which is preliminary data.</text>
</comment>
<dbReference type="Proteomes" id="UP000003204">
    <property type="component" value="Unassembled WGS sequence"/>
</dbReference>
<reference evidence="6 7" key="1">
    <citation type="submission" date="2011-04" db="EMBL/GenBank/DDBJ databases">
        <authorList>
            <person name="Weinstock G."/>
            <person name="Sodergren E."/>
            <person name="Clifton S."/>
            <person name="Fulton L."/>
            <person name="Fulton B."/>
            <person name="Courtney L."/>
            <person name="Fronick C."/>
            <person name="Harrison M."/>
            <person name="Strong C."/>
            <person name="Farmer C."/>
            <person name="Delahaunty K."/>
            <person name="Markovic C."/>
            <person name="Hall O."/>
            <person name="Minx P."/>
            <person name="Tomlinson C."/>
            <person name="Mitreva M."/>
            <person name="Hou S."/>
            <person name="Chen J."/>
            <person name="Wollam A."/>
            <person name="Pepin K.H."/>
            <person name="Johnson M."/>
            <person name="Bhonagiri V."/>
            <person name="Zhang X."/>
            <person name="Suruliraj S."/>
            <person name="Warren W."/>
            <person name="Chinwalla A."/>
            <person name="Mardis E.R."/>
            <person name="Wilson R.K."/>
        </authorList>
    </citation>
    <scope>NUCLEOTIDE SEQUENCE [LARGE SCALE GENOMIC DNA]</scope>
    <source>
        <strain evidence="6 7">6014059</strain>
    </source>
</reference>
<comment type="similarity">
    <text evidence="1 4">Belongs to the aldehyde dehydrogenase family.</text>
</comment>
<dbReference type="InterPro" id="IPR010102">
    <property type="entry name" value="Succ_semiAld_DH"/>
</dbReference>
<keyword evidence="2 4" id="KW-0560">Oxidoreductase</keyword>
<dbReference type="SUPFAM" id="SSF53720">
    <property type="entry name" value="ALDH-like"/>
    <property type="match status" value="1"/>
</dbReference>
<evidence type="ECO:0000256" key="2">
    <source>
        <dbReference type="ARBA" id="ARBA00023002"/>
    </source>
</evidence>
<dbReference type="PANTHER" id="PTHR43353:SF5">
    <property type="entry name" value="SUCCINATE-SEMIALDEHYDE DEHYDROGENASE, MITOCHONDRIAL"/>
    <property type="match status" value="1"/>
</dbReference>
<evidence type="ECO:0000313" key="6">
    <source>
        <dbReference type="EMBL" id="EGJ66442.1"/>
    </source>
</evidence>
<dbReference type="GO" id="GO:0004777">
    <property type="term" value="F:succinate-semialdehyde dehydrogenase (NAD+) activity"/>
    <property type="evidence" value="ECO:0007669"/>
    <property type="project" value="TreeGrafter"/>
</dbReference>
<dbReference type="FunFam" id="3.40.309.10:FF:000004">
    <property type="entry name" value="Succinate-semialdehyde dehydrogenase I"/>
    <property type="match status" value="1"/>
</dbReference>
<sequence>MYRSTINAEDLNRIMIMQLNELALFRQQAFVAGKWCDADHQQTSEILNPATLEIIGTVPNMGKAEAERAIEAAKEAWPLWKNKTAKDRSIILKKWFDLIISNADELAFILTSEQGKPLAEAKGEILYAASFIEWFAEEAKRVYGDIIPSPYPDARIVVNKQPIGVVAAITPWNFPAAMITRKVAPALAAGCPCIVKPAPETPFTALALVDLAVQAGVPAEIFSVITGDAVHIGDAIFESDVVRKFTFTGSTPVGKMLLERSAKTLKKVSLELGGNAPFIVFDDADLEAAIEGALIAKFRNAGQTCVCVNRFLVQAGIYEKFIAALSQKIQNFNIGNGLEAGHDIGPLINANAVKKVEAHIQDALDKNGRLVVGGKKHKAGELFFEPTLIADVTADMDVATQETFGPLAAVFKFENEQQAVEMANATEFGLAAYCYTKDLGRAWRMSEQLEYGMVGINKGLISNEVAPFGGIKQSGLGREGSKYGIEDYLEIKYTLFGGLNI</sequence>
<dbReference type="InterPro" id="IPR016160">
    <property type="entry name" value="Ald_DH_CS_CYS"/>
</dbReference>
<feature type="active site" evidence="3">
    <location>
        <position position="271"/>
    </location>
</feature>
<dbReference type="GO" id="GO:0005829">
    <property type="term" value="C:cytosol"/>
    <property type="evidence" value="ECO:0007669"/>
    <property type="project" value="TreeGrafter"/>
</dbReference>
<gene>
    <name evidence="6" type="ORF">HMPREF0022_03796</name>
</gene>
<dbReference type="PANTHER" id="PTHR43353">
    <property type="entry name" value="SUCCINATE-SEMIALDEHYDE DEHYDROGENASE, MITOCHONDRIAL"/>
    <property type="match status" value="1"/>
</dbReference>
<organism evidence="6 7">
    <name type="scientific">Acinetobacter baumannii 6014059</name>
    <dbReference type="NCBI Taxonomy" id="525242"/>
    <lineage>
        <taxon>Bacteria</taxon>
        <taxon>Pseudomonadati</taxon>
        <taxon>Pseudomonadota</taxon>
        <taxon>Gammaproteobacteria</taxon>
        <taxon>Moraxellales</taxon>
        <taxon>Moraxellaceae</taxon>
        <taxon>Acinetobacter</taxon>
        <taxon>Acinetobacter calcoaceticus/baumannii complex</taxon>
    </lineage>
</organism>
<evidence type="ECO:0000256" key="3">
    <source>
        <dbReference type="PROSITE-ProRule" id="PRU10007"/>
    </source>
</evidence>
<dbReference type="FunFam" id="3.40.605.10:FF:000005">
    <property type="entry name" value="Succinate-semialdehyde dehydrogenase I"/>
    <property type="match status" value="1"/>
</dbReference>
<dbReference type="InterPro" id="IPR016161">
    <property type="entry name" value="Ald_DH/histidinol_DH"/>
</dbReference>
<name>A0A828SJ15_ACIBA</name>